<evidence type="ECO:0000313" key="1">
    <source>
        <dbReference type="EMBL" id="CAD9061451.1"/>
    </source>
</evidence>
<name>A0A7S1K2V5_9ALVE</name>
<reference evidence="1" key="1">
    <citation type="submission" date="2021-01" db="EMBL/GenBank/DDBJ databases">
        <authorList>
            <person name="Corre E."/>
            <person name="Pelletier E."/>
            <person name="Niang G."/>
            <person name="Scheremetjew M."/>
            <person name="Finn R."/>
            <person name="Kale V."/>
            <person name="Holt S."/>
            <person name="Cochrane G."/>
            <person name="Meng A."/>
            <person name="Brown T."/>
            <person name="Cohen L."/>
        </authorList>
    </citation>
    <scope>NUCLEOTIDE SEQUENCE</scope>
    <source>
        <strain evidence="1">CCMP3346</strain>
    </source>
</reference>
<accession>A0A7S1K2V5</accession>
<proteinExistence type="predicted"/>
<organism evidence="1">
    <name type="scientific">Vitrella brassicaformis</name>
    <dbReference type="NCBI Taxonomy" id="1169539"/>
    <lineage>
        <taxon>Eukaryota</taxon>
        <taxon>Sar</taxon>
        <taxon>Alveolata</taxon>
        <taxon>Colpodellida</taxon>
        <taxon>Vitrellaceae</taxon>
        <taxon>Vitrella</taxon>
    </lineage>
</organism>
<gene>
    <name evidence="1" type="ORF">VBRA1451_LOCUS16521</name>
</gene>
<dbReference type="AlphaFoldDB" id="A0A7S1K2V5"/>
<protein>
    <submittedName>
        <fullName evidence="1">Uncharacterized protein</fullName>
    </submittedName>
</protein>
<sequence length="133" mass="15129">MTWLGVCGSRCVALRVRGHPPFLRLRVAWAVYINHIIWCLVFSSLVRAVPPLLCSIHPFGLRCEDWCFVALLPSYRWVSRSFVRPCMVHSFTHSHTGQVVSLYGVCGCFVREGSVDEGGRPTTLTSYFIHLFK</sequence>
<dbReference type="EMBL" id="HBGB01028329">
    <property type="protein sequence ID" value="CAD9061451.1"/>
    <property type="molecule type" value="Transcribed_RNA"/>
</dbReference>